<feature type="transmembrane region" description="Helical" evidence="8">
    <location>
        <begin position="35"/>
        <end position="54"/>
    </location>
</feature>
<sequence>MMTFRGVFISLVTSLSFALFSYLAALAYPLNGIELWAWRMVMTVPGVLIALAMAGKSRGYWWELKRMRTNPRRLIAYAFCAPMLAGQMWLFGWAPQSGRALELALGYFLMPLVMVVIGRVLYKEKMSVLTTIASLVAAAAVAYEVVRTGSLGWVALFISIGYPAYFVARRYFHTDGVSALAWEMTFAMPVALWVASGSHTFTSIVTDARLLAVMLAIGVISVMGVIGYVMAARLLPYGLFGLLSYVEPVLVTLAALALGETIAGGQIWTYVGIWAAVGLLAFDGVVSLSSYSKFSAHPGDHTRGN</sequence>
<keyword evidence="3" id="KW-0813">Transport</keyword>
<gene>
    <name evidence="9" type="primary">rarD</name>
    <name evidence="9" type="ORF">P7079_08285</name>
</gene>
<feature type="transmembrane region" description="Helical" evidence="8">
    <location>
        <begin position="210"/>
        <end position="230"/>
    </location>
</feature>
<comment type="similarity">
    <text evidence="2">Belongs to the EamA transporter family.</text>
</comment>
<keyword evidence="4" id="KW-1003">Cell membrane</keyword>
<evidence type="ECO:0000256" key="8">
    <source>
        <dbReference type="SAM" id="Phobius"/>
    </source>
</evidence>
<reference evidence="9 10" key="1">
    <citation type="submission" date="2023-03" db="EMBL/GenBank/DDBJ databases">
        <title>Complete genome of Arcanobacterium canis strain DSM 25104 isolated in 2010 from a canine otitis externa in Germany.</title>
        <authorList>
            <person name="Borowiak M."/>
            <person name="Kreitlow A."/>
            <person name="Malorny B."/>
            <person name="Laemmler C."/>
            <person name="Prenger-Berninghoff E."/>
            <person name="Ploetz M."/>
            <person name="Abdulmawjood A."/>
        </authorList>
    </citation>
    <scope>NUCLEOTIDE SEQUENCE [LARGE SCALE GENOMIC DNA]</scope>
    <source>
        <strain evidence="9 10">DSM 25104</strain>
    </source>
</reference>
<dbReference type="RefSeq" id="WP_278012766.1">
    <property type="nucleotide sequence ID" value="NZ_CP121208.1"/>
</dbReference>
<evidence type="ECO:0000256" key="2">
    <source>
        <dbReference type="ARBA" id="ARBA00007362"/>
    </source>
</evidence>
<dbReference type="NCBIfam" id="TIGR00688">
    <property type="entry name" value="rarD"/>
    <property type="match status" value="1"/>
</dbReference>
<comment type="subcellular location">
    <subcellularLocation>
        <location evidence="1">Cell membrane</location>
        <topology evidence="1">Multi-pass membrane protein</topology>
    </subcellularLocation>
</comment>
<evidence type="ECO:0000256" key="3">
    <source>
        <dbReference type="ARBA" id="ARBA00022448"/>
    </source>
</evidence>
<evidence type="ECO:0000256" key="7">
    <source>
        <dbReference type="ARBA" id="ARBA00023136"/>
    </source>
</evidence>
<evidence type="ECO:0000256" key="4">
    <source>
        <dbReference type="ARBA" id="ARBA00022475"/>
    </source>
</evidence>
<feature type="transmembrane region" description="Helical" evidence="8">
    <location>
        <begin position="180"/>
        <end position="198"/>
    </location>
</feature>
<evidence type="ECO:0000256" key="1">
    <source>
        <dbReference type="ARBA" id="ARBA00004651"/>
    </source>
</evidence>
<dbReference type="SUPFAM" id="SSF103481">
    <property type="entry name" value="Multidrug resistance efflux transporter EmrE"/>
    <property type="match status" value="1"/>
</dbReference>
<accession>A0ABY8G1I8</accession>
<proteinExistence type="inferred from homology"/>
<dbReference type="InterPro" id="IPR037185">
    <property type="entry name" value="EmrE-like"/>
</dbReference>
<keyword evidence="10" id="KW-1185">Reference proteome</keyword>
<evidence type="ECO:0000256" key="6">
    <source>
        <dbReference type="ARBA" id="ARBA00022989"/>
    </source>
</evidence>
<evidence type="ECO:0000313" key="10">
    <source>
        <dbReference type="Proteomes" id="UP001215216"/>
    </source>
</evidence>
<keyword evidence="7 8" id="KW-0472">Membrane</keyword>
<feature type="transmembrane region" description="Helical" evidence="8">
    <location>
        <begin position="237"/>
        <end position="259"/>
    </location>
</feature>
<feature type="transmembrane region" description="Helical" evidence="8">
    <location>
        <begin position="265"/>
        <end position="286"/>
    </location>
</feature>
<organism evidence="9 10">
    <name type="scientific">Arcanobacterium canis</name>
    <dbReference type="NCBI Taxonomy" id="999183"/>
    <lineage>
        <taxon>Bacteria</taxon>
        <taxon>Bacillati</taxon>
        <taxon>Actinomycetota</taxon>
        <taxon>Actinomycetes</taxon>
        <taxon>Actinomycetales</taxon>
        <taxon>Actinomycetaceae</taxon>
        <taxon>Arcanobacterium</taxon>
    </lineage>
</organism>
<dbReference type="EMBL" id="CP121208">
    <property type="protein sequence ID" value="WFM83371.1"/>
    <property type="molecule type" value="Genomic_DNA"/>
</dbReference>
<protein>
    <submittedName>
        <fullName evidence="9">EamA family transporter RarD</fullName>
    </submittedName>
</protein>
<dbReference type="InterPro" id="IPR004626">
    <property type="entry name" value="RarD"/>
</dbReference>
<dbReference type="Proteomes" id="UP001215216">
    <property type="component" value="Chromosome"/>
</dbReference>
<name>A0ABY8G1I8_9ACTO</name>
<feature type="transmembrane region" description="Helical" evidence="8">
    <location>
        <begin position="74"/>
        <end position="94"/>
    </location>
</feature>
<evidence type="ECO:0000256" key="5">
    <source>
        <dbReference type="ARBA" id="ARBA00022692"/>
    </source>
</evidence>
<feature type="transmembrane region" description="Helical" evidence="8">
    <location>
        <begin position="128"/>
        <end position="145"/>
    </location>
</feature>
<feature type="transmembrane region" description="Helical" evidence="8">
    <location>
        <begin position="151"/>
        <end position="168"/>
    </location>
</feature>
<evidence type="ECO:0000313" key="9">
    <source>
        <dbReference type="EMBL" id="WFM83371.1"/>
    </source>
</evidence>
<keyword evidence="5 8" id="KW-0812">Transmembrane</keyword>
<feature type="transmembrane region" description="Helical" evidence="8">
    <location>
        <begin position="100"/>
        <end position="121"/>
    </location>
</feature>
<keyword evidence="6 8" id="KW-1133">Transmembrane helix</keyword>